<keyword evidence="1" id="KW-0560">Oxidoreductase</keyword>
<dbReference type="EMBL" id="JACHOO010000004">
    <property type="protein sequence ID" value="MBB5753149.1"/>
    <property type="molecule type" value="Genomic_DNA"/>
</dbReference>
<evidence type="ECO:0000313" key="3">
    <source>
        <dbReference type="EMBL" id="MBB5753149.1"/>
    </source>
</evidence>
<dbReference type="InterPro" id="IPR000683">
    <property type="entry name" value="Gfo/Idh/MocA-like_OxRdtase_N"/>
</dbReference>
<dbReference type="InterPro" id="IPR036291">
    <property type="entry name" value="NAD(P)-bd_dom_sf"/>
</dbReference>
<evidence type="ECO:0000259" key="2">
    <source>
        <dbReference type="Pfam" id="PF01408"/>
    </source>
</evidence>
<feature type="domain" description="Gfo/Idh/MocA-like oxidoreductase N-terminal" evidence="2">
    <location>
        <begin position="5"/>
        <end position="126"/>
    </location>
</feature>
<reference evidence="3 4" key="1">
    <citation type="submission" date="2020-08" db="EMBL/GenBank/DDBJ databases">
        <title>Genomic Encyclopedia of Type Strains, Phase IV (KMG-IV): sequencing the most valuable type-strain genomes for metagenomic binning, comparative biology and taxonomic classification.</title>
        <authorList>
            <person name="Goeker M."/>
        </authorList>
    </citation>
    <scope>NUCLEOTIDE SEQUENCE [LARGE SCALE GENOMIC DNA]</scope>
    <source>
        <strain evidence="3 4">DSM 16268</strain>
    </source>
</reference>
<accession>A0A7W9FM24</accession>
<sequence>MSQTLRVGIVGCGEVAQTIHIPGLLQLHDLFTITALCDVSPRVLSAVGARLPDAERFLDHRELVESAAVDVVLVANPHVYHAPVAIDAMRAGKHVLIEKPMCVTLAEADALAEAEARYGVTAQIGFMRRYAPAFTEAVEHVSKIRGDIILARVHDVIGPNARIIDSTSTVIRGTDLPDSLIERTKAAMAASVEAAIGIGEGPVAVAYNLLLGLSSHDISAMRELIGLPKAVLHATQRKGGRVLTGTFDYGDFVCQFETGVDQIAHFDAHLEVYTPTEIVRVDYDTPYVRNQPARMSVIRSHGPAGIAATTSYPTRGDSFVVEWRAFHDNVTAKKTPKTTIADARDDLELFRAMIRLMA</sequence>
<dbReference type="GO" id="GO:0016491">
    <property type="term" value="F:oxidoreductase activity"/>
    <property type="evidence" value="ECO:0007669"/>
    <property type="project" value="UniProtKB-KW"/>
</dbReference>
<gene>
    <name evidence="3" type="ORF">GGQ63_002215</name>
</gene>
<dbReference type="Proteomes" id="UP000523821">
    <property type="component" value="Unassembled WGS sequence"/>
</dbReference>
<dbReference type="RefSeq" id="WP_183855687.1">
    <property type="nucleotide sequence ID" value="NZ_JACHOO010000004.1"/>
</dbReference>
<dbReference type="PANTHER" id="PTHR43818:SF11">
    <property type="entry name" value="BCDNA.GH03377"/>
    <property type="match status" value="1"/>
</dbReference>
<organism evidence="3 4">
    <name type="scientific">Prosthecomicrobium pneumaticum</name>
    <dbReference type="NCBI Taxonomy" id="81895"/>
    <lineage>
        <taxon>Bacteria</taxon>
        <taxon>Pseudomonadati</taxon>
        <taxon>Pseudomonadota</taxon>
        <taxon>Alphaproteobacteria</taxon>
        <taxon>Hyphomicrobiales</taxon>
        <taxon>Kaistiaceae</taxon>
        <taxon>Prosthecomicrobium</taxon>
    </lineage>
</organism>
<dbReference type="PANTHER" id="PTHR43818">
    <property type="entry name" value="BCDNA.GH03377"/>
    <property type="match status" value="1"/>
</dbReference>
<keyword evidence="4" id="KW-1185">Reference proteome</keyword>
<dbReference type="GO" id="GO:0000166">
    <property type="term" value="F:nucleotide binding"/>
    <property type="evidence" value="ECO:0007669"/>
    <property type="project" value="InterPro"/>
</dbReference>
<dbReference type="Pfam" id="PF01408">
    <property type="entry name" value="GFO_IDH_MocA"/>
    <property type="match status" value="1"/>
</dbReference>
<proteinExistence type="predicted"/>
<dbReference type="InterPro" id="IPR050463">
    <property type="entry name" value="Gfo/Idh/MocA_oxidrdct_glycsds"/>
</dbReference>
<dbReference type="AlphaFoldDB" id="A0A7W9FM24"/>
<evidence type="ECO:0000313" key="4">
    <source>
        <dbReference type="Proteomes" id="UP000523821"/>
    </source>
</evidence>
<comment type="caution">
    <text evidence="3">The sequence shown here is derived from an EMBL/GenBank/DDBJ whole genome shotgun (WGS) entry which is preliminary data.</text>
</comment>
<dbReference type="Gene3D" id="3.30.360.10">
    <property type="entry name" value="Dihydrodipicolinate Reductase, domain 2"/>
    <property type="match status" value="1"/>
</dbReference>
<dbReference type="Gene3D" id="3.40.50.720">
    <property type="entry name" value="NAD(P)-binding Rossmann-like Domain"/>
    <property type="match status" value="1"/>
</dbReference>
<dbReference type="SUPFAM" id="SSF51735">
    <property type="entry name" value="NAD(P)-binding Rossmann-fold domains"/>
    <property type="match status" value="1"/>
</dbReference>
<name>A0A7W9FM24_9HYPH</name>
<protein>
    <submittedName>
        <fullName evidence="3">Putative dehydrogenase</fullName>
    </submittedName>
</protein>
<evidence type="ECO:0000256" key="1">
    <source>
        <dbReference type="ARBA" id="ARBA00023002"/>
    </source>
</evidence>